<evidence type="ECO:0000313" key="5">
    <source>
        <dbReference type="Proteomes" id="UP000001070"/>
    </source>
</evidence>
<dbReference type="EMBL" id="CH916370">
    <property type="protein sequence ID" value="EDW00173.1"/>
    <property type="molecule type" value="Genomic_DNA"/>
</dbReference>
<accession>B4JKS0</accession>
<dbReference type="Proteomes" id="UP000001070">
    <property type="component" value="Unassembled WGS sequence"/>
</dbReference>
<feature type="compositionally biased region" description="Low complexity" evidence="3">
    <location>
        <begin position="7"/>
        <end position="28"/>
    </location>
</feature>
<evidence type="ECO:0000256" key="2">
    <source>
        <dbReference type="ARBA" id="ARBA00023076"/>
    </source>
</evidence>
<dbReference type="PRINTS" id="PR00308">
    <property type="entry name" value="ANTIFREEZEI"/>
</dbReference>
<name>B4JKS0_DROGR</name>
<dbReference type="AlphaFoldDB" id="B4JKS0"/>
<keyword evidence="5" id="KW-1185">Reference proteome</keyword>
<dbReference type="HOGENOM" id="CLU_026532_0_0_1"/>
<feature type="compositionally biased region" description="Pro residues" evidence="3">
    <location>
        <begin position="163"/>
        <end position="174"/>
    </location>
</feature>
<comment type="similarity">
    <text evidence="1">Belongs to the type-I AFP family.</text>
</comment>
<sequence>MEGLGLGSRRNNHNNSSSSSSNNNNGNSVVVGAATLISSSNNSSNSSSSAVNSSSNNSGNQHQHAHHLAKLHVHSHTHTKLKQQQQHQQQQQPHQQQQQQQQHQHSHSHQPANQNYYTQQQTQLQRLKQQQKLQQQQQQQQLEAIHGMGKGHVAKHSAGCLQFPPPPDYPPPAASSPLHKSAGSSPIAVAAIVSSNTTVAVNAGSVAVNGNGRRQLLPRYPDPDPDAIEICTEQELSPHHLKQLARQSKTLGRDNNSGGDKQWTQLQQANSLHHVHHHQQHPHQHQHQHPHLHQHHAHAHHQHQHQHQQQHDYSYAYYEPGAAMRHSNVPKPDGSTNVESSCCAAALQPQVDVGPPPPNSIRALLSKGKKNKQLVSPATLQSYQTRYHKLTTAAAAAAAAAATASAAAAAATATTTTAAAAAAVVANQSENFYEEINAAALQSGKVAQQQLGCSIGSHSAGSLNQTLVEEELRRVQHRHHKILGELNLSVEAMLMPESPPKCSPPAGAGAAGAAGAVAGTPPKPSPTVCVTATSGQPAILGRLTSTSADNICDTSSNVGGIEQLLATLKGQQTTHIAGNNSNTSCGGTASAQQTSVATTAGGDLDSGFSGSSGASYIGSLRLSKTQHIKCARQTPTATAAYATQSCRSFQRSTAYDETIATASATTSSLMCASNSTFLTRASCGRRILSCARIRAAEDPGPTVPTESKARSFWNRKGWRKLPGFSTSTSSINDTGLAGE</sequence>
<evidence type="ECO:0000256" key="3">
    <source>
        <dbReference type="SAM" id="MobiDB-lite"/>
    </source>
</evidence>
<feature type="compositionally biased region" description="Low complexity" evidence="3">
    <location>
        <begin position="83"/>
        <end position="103"/>
    </location>
</feature>
<dbReference type="OMA" id="HGGVAKH"/>
<reference evidence="4 5" key="1">
    <citation type="journal article" date="2007" name="Nature">
        <title>Evolution of genes and genomes on the Drosophila phylogeny.</title>
        <authorList>
            <consortium name="Drosophila 12 Genomes Consortium"/>
            <person name="Clark A.G."/>
            <person name="Eisen M.B."/>
            <person name="Smith D.R."/>
            <person name="Bergman C.M."/>
            <person name="Oliver B."/>
            <person name="Markow T.A."/>
            <person name="Kaufman T.C."/>
            <person name="Kellis M."/>
            <person name="Gelbart W."/>
            <person name="Iyer V.N."/>
            <person name="Pollard D.A."/>
            <person name="Sackton T.B."/>
            <person name="Larracuente A.M."/>
            <person name="Singh N.D."/>
            <person name="Abad J.P."/>
            <person name="Abt D.N."/>
            <person name="Adryan B."/>
            <person name="Aguade M."/>
            <person name="Akashi H."/>
            <person name="Anderson W.W."/>
            <person name="Aquadro C.F."/>
            <person name="Ardell D.H."/>
            <person name="Arguello R."/>
            <person name="Artieri C.G."/>
            <person name="Barbash D.A."/>
            <person name="Barker D."/>
            <person name="Barsanti P."/>
            <person name="Batterham P."/>
            <person name="Batzoglou S."/>
            <person name="Begun D."/>
            <person name="Bhutkar A."/>
            <person name="Blanco E."/>
            <person name="Bosak S.A."/>
            <person name="Bradley R.K."/>
            <person name="Brand A.D."/>
            <person name="Brent M.R."/>
            <person name="Brooks A.N."/>
            <person name="Brown R.H."/>
            <person name="Butlin R.K."/>
            <person name="Caggese C."/>
            <person name="Calvi B.R."/>
            <person name="Bernardo de Carvalho A."/>
            <person name="Caspi A."/>
            <person name="Castrezana S."/>
            <person name="Celniker S.E."/>
            <person name="Chang J.L."/>
            <person name="Chapple C."/>
            <person name="Chatterji S."/>
            <person name="Chinwalla A."/>
            <person name="Civetta A."/>
            <person name="Clifton S.W."/>
            <person name="Comeron J.M."/>
            <person name="Costello J.C."/>
            <person name="Coyne J.A."/>
            <person name="Daub J."/>
            <person name="David R.G."/>
            <person name="Delcher A.L."/>
            <person name="Delehaunty K."/>
            <person name="Do C.B."/>
            <person name="Ebling H."/>
            <person name="Edwards K."/>
            <person name="Eickbush T."/>
            <person name="Evans J.D."/>
            <person name="Filipski A."/>
            <person name="Findeiss S."/>
            <person name="Freyhult E."/>
            <person name="Fulton L."/>
            <person name="Fulton R."/>
            <person name="Garcia A.C."/>
            <person name="Gardiner A."/>
            <person name="Garfield D.A."/>
            <person name="Garvin B.E."/>
            <person name="Gibson G."/>
            <person name="Gilbert D."/>
            <person name="Gnerre S."/>
            <person name="Godfrey J."/>
            <person name="Good R."/>
            <person name="Gotea V."/>
            <person name="Gravely B."/>
            <person name="Greenberg A.J."/>
            <person name="Griffiths-Jones S."/>
            <person name="Gross S."/>
            <person name="Guigo R."/>
            <person name="Gustafson E.A."/>
            <person name="Haerty W."/>
            <person name="Hahn M.W."/>
            <person name="Halligan D.L."/>
            <person name="Halpern A.L."/>
            <person name="Halter G.M."/>
            <person name="Han M.V."/>
            <person name="Heger A."/>
            <person name="Hillier L."/>
            <person name="Hinrichs A.S."/>
            <person name="Holmes I."/>
            <person name="Hoskins R.A."/>
            <person name="Hubisz M.J."/>
            <person name="Hultmark D."/>
            <person name="Huntley M.A."/>
            <person name="Jaffe D.B."/>
            <person name="Jagadeeshan S."/>
            <person name="Jeck W.R."/>
            <person name="Johnson J."/>
            <person name="Jones C.D."/>
            <person name="Jordan W.C."/>
            <person name="Karpen G.H."/>
            <person name="Kataoka E."/>
            <person name="Keightley P.D."/>
            <person name="Kheradpour P."/>
            <person name="Kirkness E.F."/>
            <person name="Koerich L.B."/>
            <person name="Kristiansen K."/>
            <person name="Kudrna D."/>
            <person name="Kulathinal R.J."/>
            <person name="Kumar S."/>
            <person name="Kwok R."/>
            <person name="Lander E."/>
            <person name="Langley C.H."/>
            <person name="Lapoint R."/>
            <person name="Lazzaro B.P."/>
            <person name="Lee S.J."/>
            <person name="Levesque L."/>
            <person name="Li R."/>
            <person name="Lin C.F."/>
            <person name="Lin M.F."/>
            <person name="Lindblad-Toh K."/>
            <person name="Llopart A."/>
            <person name="Long M."/>
            <person name="Low L."/>
            <person name="Lozovsky E."/>
            <person name="Lu J."/>
            <person name="Luo M."/>
            <person name="Machado C.A."/>
            <person name="Makalowski W."/>
            <person name="Marzo M."/>
            <person name="Matsuda M."/>
            <person name="Matzkin L."/>
            <person name="McAllister B."/>
            <person name="McBride C.S."/>
            <person name="McKernan B."/>
            <person name="McKernan K."/>
            <person name="Mendez-Lago M."/>
            <person name="Minx P."/>
            <person name="Mollenhauer M.U."/>
            <person name="Montooth K."/>
            <person name="Mount S.M."/>
            <person name="Mu X."/>
            <person name="Myers E."/>
            <person name="Negre B."/>
            <person name="Newfeld S."/>
            <person name="Nielsen R."/>
            <person name="Noor M.A."/>
            <person name="O'Grady P."/>
            <person name="Pachter L."/>
            <person name="Papaceit M."/>
            <person name="Parisi M.J."/>
            <person name="Parisi M."/>
            <person name="Parts L."/>
            <person name="Pedersen J.S."/>
            <person name="Pesole G."/>
            <person name="Phillippy A.M."/>
            <person name="Ponting C.P."/>
            <person name="Pop M."/>
            <person name="Porcelli D."/>
            <person name="Powell J.R."/>
            <person name="Prohaska S."/>
            <person name="Pruitt K."/>
            <person name="Puig M."/>
            <person name="Quesneville H."/>
            <person name="Ram K.R."/>
            <person name="Rand D."/>
            <person name="Rasmussen M.D."/>
            <person name="Reed L.K."/>
            <person name="Reenan R."/>
            <person name="Reily A."/>
            <person name="Remington K.A."/>
            <person name="Rieger T.T."/>
            <person name="Ritchie M.G."/>
            <person name="Robin C."/>
            <person name="Rogers Y.H."/>
            <person name="Rohde C."/>
            <person name="Rozas J."/>
            <person name="Rubenfield M.J."/>
            <person name="Ruiz A."/>
            <person name="Russo S."/>
            <person name="Salzberg S.L."/>
            <person name="Sanchez-Gracia A."/>
            <person name="Saranga D.J."/>
            <person name="Sato H."/>
            <person name="Schaeffer S.W."/>
            <person name="Schatz M.C."/>
            <person name="Schlenke T."/>
            <person name="Schwartz R."/>
            <person name="Segarra C."/>
            <person name="Singh R.S."/>
            <person name="Sirot L."/>
            <person name="Sirota M."/>
            <person name="Sisneros N.B."/>
            <person name="Smith C.D."/>
            <person name="Smith T.F."/>
            <person name="Spieth J."/>
            <person name="Stage D.E."/>
            <person name="Stark A."/>
            <person name="Stephan W."/>
            <person name="Strausberg R.L."/>
            <person name="Strempel S."/>
            <person name="Sturgill D."/>
            <person name="Sutton G."/>
            <person name="Sutton G.G."/>
            <person name="Tao W."/>
            <person name="Teichmann S."/>
            <person name="Tobari Y.N."/>
            <person name="Tomimura Y."/>
            <person name="Tsolas J.M."/>
            <person name="Valente V.L."/>
            <person name="Venter E."/>
            <person name="Venter J.C."/>
            <person name="Vicario S."/>
            <person name="Vieira F.G."/>
            <person name="Vilella A.J."/>
            <person name="Villasante A."/>
            <person name="Walenz B."/>
            <person name="Wang J."/>
            <person name="Wasserman M."/>
            <person name="Watts T."/>
            <person name="Wilson D."/>
            <person name="Wilson R.K."/>
            <person name="Wing R.A."/>
            <person name="Wolfner M.F."/>
            <person name="Wong A."/>
            <person name="Wong G.K."/>
            <person name="Wu C.I."/>
            <person name="Wu G."/>
            <person name="Yamamoto D."/>
            <person name="Yang H.P."/>
            <person name="Yang S.P."/>
            <person name="Yorke J.A."/>
            <person name="Yoshida K."/>
            <person name="Zdobnov E."/>
            <person name="Zhang P."/>
            <person name="Zhang Y."/>
            <person name="Zimin A.V."/>
            <person name="Baldwin J."/>
            <person name="Abdouelleil A."/>
            <person name="Abdulkadir J."/>
            <person name="Abebe A."/>
            <person name="Abera B."/>
            <person name="Abreu J."/>
            <person name="Acer S.C."/>
            <person name="Aftuck L."/>
            <person name="Alexander A."/>
            <person name="An P."/>
            <person name="Anderson E."/>
            <person name="Anderson S."/>
            <person name="Arachi H."/>
            <person name="Azer M."/>
            <person name="Bachantsang P."/>
            <person name="Barry A."/>
            <person name="Bayul T."/>
            <person name="Berlin A."/>
            <person name="Bessette D."/>
            <person name="Bloom T."/>
            <person name="Blye J."/>
            <person name="Boguslavskiy L."/>
            <person name="Bonnet C."/>
            <person name="Boukhgalter B."/>
            <person name="Bourzgui I."/>
            <person name="Brown A."/>
            <person name="Cahill P."/>
            <person name="Channer S."/>
            <person name="Cheshatsang Y."/>
            <person name="Chuda L."/>
            <person name="Citroen M."/>
            <person name="Collymore A."/>
            <person name="Cooke P."/>
            <person name="Costello M."/>
            <person name="D'Aco K."/>
            <person name="Daza R."/>
            <person name="De Haan G."/>
            <person name="DeGray S."/>
            <person name="DeMaso C."/>
            <person name="Dhargay N."/>
            <person name="Dooley K."/>
            <person name="Dooley E."/>
            <person name="Doricent M."/>
            <person name="Dorje P."/>
            <person name="Dorjee K."/>
            <person name="Dupes A."/>
            <person name="Elong R."/>
            <person name="Falk J."/>
            <person name="Farina A."/>
            <person name="Faro S."/>
            <person name="Ferguson D."/>
            <person name="Fisher S."/>
            <person name="Foley C.D."/>
            <person name="Franke A."/>
            <person name="Friedrich D."/>
            <person name="Gadbois L."/>
            <person name="Gearin G."/>
            <person name="Gearin C.R."/>
            <person name="Giannoukos G."/>
            <person name="Goode T."/>
            <person name="Graham J."/>
            <person name="Grandbois E."/>
            <person name="Grewal S."/>
            <person name="Gyaltsen K."/>
            <person name="Hafez N."/>
            <person name="Hagos B."/>
            <person name="Hall J."/>
            <person name="Henson C."/>
            <person name="Hollinger A."/>
            <person name="Honan T."/>
            <person name="Huard M.D."/>
            <person name="Hughes L."/>
            <person name="Hurhula B."/>
            <person name="Husby M.E."/>
            <person name="Kamat A."/>
            <person name="Kanga B."/>
            <person name="Kashin S."/>
            <person name="Khazanovich D."/>
            <person name="Kisner P."/>
            <person name="Lance K."/>
            <person name="Lara M."/>
            <person name="Lee W."/>
            <person name="Lennon N."/>
            <person name="Letendre F."/>
            <person name="LeVine R."/>
            <person name="Lipovsky A."/>
            <person name="Liu X."/>
            <person name="Liu J."/>
            <person name="Liu S."/>
            <person name="Lokyitsang T."/>
            <person name="Lokyitsang Y."/>
            <person name="Lubonja R."/>
            <person name="Lui A."/>
            <person name="MacDonald P."/>
            <person name="Magnisalis V."/>
            <person name="Maru K."/>
            <person name="Matthews C."/>
            <person name="McCusker W."/>
            <person name="McDonough S."/>
            <person name="Mehta T."/>
            <person name="Meldrim J."/>
            <person name="Meneus L."/>
            <person name="Mihai O."/>
            <person name="Mihalev A."/>
            <person name="Mihova T."/>
            <person name="Mittelman R."/>
            <person name="Mlenga V."/>
            <person name="Montmayeur A."/>
            <person name="Mulrain L."/>
            <person name="Navidi A."/>
            <person name="Naylor J."/>
            <person name="Negash T."/>
            <person name="Nguyen T."/>
            <person name="Nguyen N."/>
            <person name="Nicol R."/>
            <person name="Norbu C."/>
            <person name="Norbu N."/>
            <person name="Novod N."/>
            <person name="O'Neill B."/>
            <person name="Osman S."/>
            <person name="Markiewicz E."/>
            <person name="Oyono O.L."/>
            <person name="Patti C."/>
            <person name="Phunkhang P."/>
            <person name="Pierre F."/>
            <person name="Priest M."/>
            <person name="Raghuraman S."/>
            <person name="Rege F."/>
            <person name="Reyes R."/>
            <person name="Rise C."/>
            <person name="Rogov P."/>
            <person name="Ross K."/>
            <person name="Ryan E."/>
            <person name="Settipalli S."/>
            <person name="Shea T."/>
            <person name="Sherpa N."/>
            <person name="Shi L."/>
            <person name="Shih D."/>
            <person name="Sparrow T."/>
            <person name="Spaulding J."/>
            <person name="Stalker J."/>
            <person name="Stange-Thomann N."/>
            <person name="Stavropoulos S."/>
            <person name="Stone C."/>
            <person name="Strader C."/>
            <person name="Tesfaye S."/>
            <person name="Thomson T."/>
            <person name="Thoulutsang Y."/>
            <person name="Thoulutsang D."/>
            <person name="Topham K."/>
            <person name="Topping I."/>
            <person name="Tsamla T."/>
            <person name="Vassiliev H."/>
            <person name="Vo A."/>
            <person name="Wangchuk T."/>
            <person name="Wangdi T."/>
            <person name="Weiand M."/>
            <person name="Wilkinson J."/>
            <person name="Wilson A."/>
            <person name="Yadav S."/>
            <person name="Young G."/>
            <person name="Yu Q."/>
            <person name="Zembek L."/>
            <person name="Zhong D."/>
            <person name="Zimmer A."/>
            <person name="Zwirko Z."/>
            <person name="Jaffe D.B."/>
            <person name="Alvarez P."/>
            <person name="Brockman W."/>
            <person name="Butler J."/>
            <person name="Chin C."/>
            <person name="Gnerre S."/>
            <person name="Grabherr M."/>
            <person name="Kleber M."/>
            <person name="Mauceli E."/>
            <person name="MacCallum I."/>
        </authorList>
    </citation>
    <scope>NUCLEOTIDE SEQUENCE [LARGE SCALE GENOMIC DNA]</scope>
    <source>
        <strain evidence="5">Tucson 15287-2541.00</strain>
    </source>
</reference>
<organism evidence="5">
    <name type="scientific">Drosophila grimshawi</name>
    <name type="common">Hawaiian fruit fly</name>
    <name type="synonym">Idiomyia grimshawi</name>
    <dbReference type="NCBI Taxonomy" id="7222"/>
    <lineage>
        <taxon>Eukaryota</taxon>
        <taxon>Metazoa</taxon>
        <taxon>Ecdysozoa</taxon>
        <taxon>Arthropoda</taxon>
        <taxon>Hexapoda</taxon>
        <taxon>Insecta</taxon>
        <taxon>Pterygota</taxon>
        <taxon>Neoptera</taxon>
        <taxon>Endopterygota</taxon>
        <taxon>Diptera</taxon>
        <taxon>Brachycera</taxon>
        <taxon>Muscomorpha</taxon>
        <taxon>Ephydroidea</taxon>
        <taxon>Drosophilidae</taxon>
        <taxon>Drosophila</taxon>
        <taxon>Hawaiian Drosophila</taxon>
    </lineage>
</organism>
<protein>
    <submittedName>
        <fullName evidence="4">GH12009</fullName>
    </submittedName>
</protein>
<evidence type="ECO:0000313" key="4">
    <source>
        <dbReference type="EMBL" id="EDW00173.1"/>
    </source>
</evidence>
<gene>
    <name evidence="4" type="primary">Dgri\GH12009</name>
    <name evidence="4" type="ORF">Dgri_GH12009</name>
</gene>
<feature type="compositionally biased region" description="Basic residues" evidence="3">
    <location>
        <begin position="63"/>
        <end position="81"/>
    </location>
</feature>
<evidence type="ECO:0000256" key="1">
    <source>
        <dbReference type="ARBA" id="ARBA00006358"/>
    </source>
</evidence>
<proteinExistence type="inferred from homology"/>
<feature type="compositionally biased region" description="Low complexity" evidence="3">
    <location>
        <begin position="506"/>
        <end position="518"/>
    </location>
</feature>
<feature type="region of interest" description="Disordered" evidence="3">
    <location>
        <begin position="1"/>
        <end position="112"/>
    </location>
</feature>
<dbReference type="InParanoid" id="B4JKS0"/>
<feature type="compositionally biased region" description="Basic residues" evidence="3">
    <location>
        <begin position="273"/>
        <end position="308"/>
    </location>
</feature>
<dbReference type="GO" id="GO:0016172">
    <property type="term" value="F:antifreeze activity"/>
    <property type="evidence" value="ECO:0007669"/>
    <property type="project" value="InterPro"/>
</dbReference>
<dbReference type="PhylomeDB" id="B4JKS0"/>
<feature type="region of interest" description="Disordered" evidence="3">
    <location>
        <begin position="497"/>
        <end position="518"/>
    </location>
</feature>
<feature type="region of interest" description="Disordered" evidence="3">
    <location>
        <begin position="270"/>
        <end position="312"/>
    </location>
</feature>
<dbReference type="InterPro" id="IPR000104">
    <property type="entry name" value="Antifreeze_1"/>
</dbReference>
<dbReference type="OrthoDB" id="28697at2759"/>
<feature type="region of interest" description="Disordered" evidence="3">
    <location>
        <begin position="149"/>
        <end position="182"/>
    </location>
</feature>
<dbReference type="eggNOG" id="ENOG502SXRE">
    <property type="taxonomic scope" value="Eukaryota"/>
</dbReference>
<keyword evidence="2" id="KW-0047">Antifreeze protein</keyword>
<feature type="compositionally biased region" description="Low complexity" evidence="3">
    <location>
        <begin position="38"/>
        <end position="62"/>
    </location>
</feature>